<reference evidence="2" key="1">
    <citation type="submission" date="2023-06" db="EMBL/GenBank/DDBJ databases">
        <title>Male Hemibagrus guttatus genome.</title>
        <authorList>
            <person name="Bian C."/>
        </authorList>
    </citation>
    <scope>NUCLEOTIDE SEQUENCE</scope>
    <source>
        <strain evidence="2">Male_cb2023</strain>
        <tissue evidence="2">Muscle</tissue>
    </source>
</reference>
<evidence type="ECO:0000313" key="3">
    <source>
        <dbReference type="Proteomes" id="UP001274896"/>
    </source>
</evidence>
<keyword evidence="3" id="KW-1185">Reference proteome</keyword>
<dbReference type="EMBL" id="JAUCMX010000009">
    <property type="protein sequence ID" value="KAK3535124.1"/>
    <property type="molecule type" value="Genomic_DNA"/>
</dbReference>
<dbReference type="Pfam" id="PF24626">
    <property type="entry name" value="SH3_Tf2-1"/>
    <property type="match status" value="1"/>
</dbReference>
<dbReference type="AlphaFoldDB" id="A0AAE0V1B8"/>
<evidence type="ECO:0000313" key="2">
    <source>
        <dbReference type="EMBL" id="KAK3535124.1"/>
    </source>
</evidence>
<proteinExistence type="predicted"/>
<comment type="caution">
    <text evidence="2">The sequence shown here is derived from an EMBL/GenBank/DDBJ whole genome shotgun (WGS) entry which is preliminary data.</text>
</comment>
<evidence type="ECO:0000259" key="1">
    <source>
        <dbReference type="Pfam" id="PF24626"/>
    </source>
</evidence>
<dbReference type="PANTHER" id="PTHR46148">
    <property type="entry name" value="CHROMO DOMAIN-CONTAINING PROTEIN"/>
    <property type="match status" value="1"/>
</dbReference>
<dbReference type="Proteomes" id="UP001274896">
    <property type="component" value="Unassembled WGS sequence"/>
</dbReference>
<accession>A0AAE0V1B8</accession>
<dbReference type="InterPro" id="IPR056924">
    <property type="entry name" value="SH3_Tf2-1"/>
</dbReference>
<name>A0AAE0V1B8_9TELE</name>
<organism evidence="2 3">
    <name type="scientific">Hemibagrus guttatus</name>
    <dbReference type="NCBI Taxonomy" id="175788"/>
    <lineage>
        <taxon>Eukaryota</taxon>
        <taxon>Metazoa</taxon>
        <taxon>Chordata</taxon>
        <taxon>Craniata</taxon>
        <taxon>Vertebrata</taxon>
        <taxon>Euteleostomi</taxon>
        <taxon>Actinopterygii</taxon>
        <taxon>Neopterygii</taxon>
        <taxon>Teleostei</taxon>
        <taxon>Ostariophysi</taxon>
        <taxon>Siluriformes</taxon>
        <taxon>Bagridae</taxon>
        <taxon>Hemibagrus</taxon>
    </lineage>
</organism>
<sequence length="149" mass="16782">MLTCDYRGRSRDSDSKRTGIGAPILLTWWDKMSGCRLVTSDSNSRACKLSPKFIGPFKILCQVNPVCYCLQLPASYRICPTFHVSLLRPARLRQGDWSVDEPPPPLEIDGSPAYQHLQILRKLSQSVLNFSPKNVKVEIFLTDTGVKEV</sequence>
<dbReference type="PANTHER" id="PTHR46148:SF52">
    <property type="entry name" value="OS04G0603800 PROTEIN"/>
    <property type="match status" value="1"/>
</dbReference>
<protein>
    <recommendedName>
        <fullName evidence="1">Tf2-1-like SH3-like domain-containing protein</fullName>
    </recommendedName>
</protein>
<feature type="domain" description="Tf2-1-like SH3-like" evidence="1">
    <location>
        <begin position="45"/>
        <end position="90"/>
    </location>
</feature>
<gene>
    <name evidence="2" type="ORF">QTP70_004732</name>
</gene>